<accession>A0ACB7U336</accession>
<dbReference type="Proteomes" id="UP000827976">
    <property type="component" value="Chromosome 19"/>
</dbReference>
<protein>
    <submittedName>
        <fullName evidence="1">Phosphatidate phosphatase protein</fullName>
        <ecNumber evidence="1">3.1.3.4</ecNumber>
    </submittedName>
</protein>
<proteinExistence type="predicted"/>
<dbReference type="EMBL" id="CM037029">
    <property type="protein sequence ID" value="KAH7654682.1"/>
    <property type="molecule type" value="Genomic_DNA"/>
</dbReference>
<organism evidence="1 2">
    <name type="scientific">Dioscorea alata</name>
    <name type="common">Purple yam</name>
    <dbReference type="NCBI Taxonomy" id="55571"/>
    <lineage>
        <taxon>Eukaryota</taxon>
        <taxon>Viridiplantae</taxon>
        <taxon>Streptophyta</taxon>
        <taxon>Embryophyta</taxon>
        <taxon>Tracheophyta</taxon>
        <taxon>Spermatophyta</taxon>
        <taxon>Magnoliopsida</taxon>
        <taxon>Liliopsida</taxon>
        <taxon>Dioscoreales</taxon>
        <taxon>Dioscoreaceae</taxon>
        <taxon>Dioscorea</taxon>
    </lineage>
</organism>
<sequence length="1076" mass="118988">MYAVERLGSLITSVSGPFHPFGGAVDIIIVQQPDGSFKSSPWYVRFGKFQGVLKTKEKVVSISVNGVKAGFHMYLDHKGEAYFLKNPENEKEEFSISSTSSGDETDEKTKNGKLRKIHSLGFDGSHKEHGAQVDTRNGKILTRTTSKRGRIFGLMFGRRPKEDDKGINLQKVSSIERAEIAADLLEVKWSTNLPTKDRWVDNFTEKNCGDAVDNEKCSPRAHSSEDDLRQVEIRNSNGEGVGKNFENNEEVPEVYVSEDGGAASDENKEGVVQLIFKESFIDAQSSVVLDSSVESIGSYSDGFSHDPVTYVETQETTEEITAGSHCSIACEEFVNGADQVSEVISHEVTIVTDTASGDSAVESEEIEPTSLIYHETSQSMTMRYDVSTDPLLSNVELSSDSSELSVLHAAPHEECICETNELISEIIQPESGASIYLEDLKNHHQHNADVCKFEDSLKRHEEGEEGIPLQEEISGLLDEVTINQDHDPSYTSEDALDSSVPLSENLEEDQFSFSDADSFVAKETNAGQLTDGISVEREDHSVINPGGVLRLEDLNSTENSEQLSNVSRTQTSPINIPRNKTNLKEIELLTRSLPNIRSHIHDLETSSSLHSLSCSVETNSEEYNMDVLKKEYISSSKLEAASVSDQAQDQSTPGVATDAGYQNKEENSTIPISPDVEVSLCKHLLYEGMGIDAASEAFNSMKVNVEQISALGPSLVKNDKLVVRIQGHYFPWDAAAPIILGMASFGKDHVFEHQGMIAVDQTEKNLKADTMNGSWRLWPFSFKRSKSISTVQSTPESTILMDSKGTGSCRNLSGGKIMRKPKVMKERSLTPSSEEIASLNLKEGQNVVTFGFSTAMLGQQQVDARIYLWKWNTRIVVSDVDGTITKSDVLGQFMPLVGVDWSQTGVAHLFSAIKENGYQLLFLSARAISQAYLTRQFLFNLKQEGIALPDGPVVISPDGLFPSLYREVIRRAPHEFKIQCLEDIKAVFPSDCNPFYAGFGNRDTDEISYLKVGVPKGKIFIINPKGEVAVNRHVDTRSYTSLHSLVNGMFPAMSSGEREDYNSWNFWRLPLPDINT</sequence>
<keyword evidence="1" id="KW-0378">Hydrolase</keyword>
<dbReference type="EC" id="3.1.3.4" evidence="1"/>
<name>A0ACB7U336_DIOAL</name>
<reference evidence="2" key="1">
    <citation type="journal article" date="2022" name="Nat. Commun.">
        <title>Chromosome evolution and the genetic basis of agronomically important traits in greater yam.</title>
        <authorList>
            <person name="Bredeson J.V."/>
            <person name="Lyons J.B."/>
            <person name="Oniyinde I.O."/>
            <person name="Okereke N.R."/>
            <person name="Kolade O."/>
            <person name="Nnabue I."/>
            <person name="Nwadili C.O."/>
            <person name="Hribova E."/>
            <person name="Parker M."/>
            <person name="Nwogha J."/>
            <person name="Shu S."/>
            <person name="Carlson J."/>
            <person name="Kariba R."/>
            <person name="Muthemba S."/>
            <person name="Knop K."/>
            <person name="Barton G.J."/>
            <person name="Sherwood A.V."/>
            <person name="Lopez-Montes A."/>
            <person name="Asiedu R."/>
            <person name="Jamnadass R."/>
            <person name="Muchugi A."/>
            <person name="Goodstein D."/>
            <person name="Egesi C.N."/>
            <person name="Featherston J."/>
            <person name="Asfaw A."/>
            <person name="Simpson G.G."/>
            <person name="Dolezel J."/>
            <person name="Hendre P.S."/>
            <person name="Van Deynze A."/>
            <person name="Kumar P.L."/>
            <person name="Obidiegwu J.E."/>
            <person name="Bhattacharjee R."/>
            <person name="Rokhsar D.S."/>
        </authorList>
    </citation>
    <scope>NUCLEOTIDE SEQUENCE [LARGE SCALE GENOMIC DNA]</scope>
    <source>
        <strain evidence="2">cv. TDa95/00328</strain>
    </source>
</reference>
<gene>
    <name evidence="1" type="ORF">IHE45_19G157100</name>
</gene>
<comment type="caution">
    <text evidence="1">The sequence shown here is derived from an EMBL/GenBank/DDBJ whole genome shotgun (WGS) entry which is preliminary data.</text>
</comment>
<evidence type="ECO:0000313" key="2">
    <source>
        <dbReference type="Proteomes" id="UP000827976"/>
    </source>
</evidence>
<evidence type="ECO:0000313" key="1">
    <source>
        <dbReference type="EMBL" id="KAH7654682.1"/>
    </source>
</evidence>
<keyword evidence="2" id="KW-1185">Reference proteome</keyword>